<reference evidence="6" key="1">
    <citation type="submission" date="2017-01" db="EMBL/GenBank/DDBJ databases">
        <authorList>
            <person name="Varghese N."/>
            <person name="Submissions S."/>
        </authorList>
    </citation>
    <scope>NUCLEOTIDE SEQUENCE [LARGE SCALE GENOMIC DNA]</scope>
    <source>
        <strain evidence="6">DSM 29430</strain>
    </source>
</reference>
<evidence type="ECO:0000313" key="5">
    <source>
        <dbReference type="EMBL" id="SIS88526.1"/>
    </source>
</evidence>
<dbReference type="GO" id="GO:0016757">
    <property type="term" value="F:glycosyltransferase activity"/>
    <property type="evidence" value="ECO:0007669"/>
    <property type="project" value="UniProtKB-KW"/>
</dbReference>
<evidence type="ECO:0000256" key="2">
    <source>
        <dbReference type="ARBA" id="ARBA00022676"/>
    </source>
</evidence>
<keyword evidence="6" id="KW-1185">Reference proteome</keyword>
<dbReference type="SUPFAM" id="SSF53756">
    <property type="entry name" value="UDP-Glycosyltransferase/glycogen phosphorylase"/>
    <property type="match status" value="1"/>
</dbReference>
<dbReference type="OrthoDB" id="503550at2"/>
<proteinExistence type="inferred from homology"/>
<name>A0A1N7MQX0_9RHOB</name>
<evidence type="ECO:0000256" key="1">
    <source>
        <dbReference type="ARBA" id="ARBA00009481"/>
    </source>
</evidence>
<evidence type="ECO:0000259" key="4">
    <source>
        <dbReference type="Pfam" id="PF00534"/>
    </source>
</evidence>
<dbReference type="Proteomes" id="UP000186684">
    <property type="component" value="Unassembled WGS sequence"/>
</dbReference>
<dbReference type="PANTHER" id="PTHR12526">
    <property type="entry name" value="GLYCOSYLTRANSFERASE"/>
    <property type="match status" value="1"/>
</dbReference>
<organism evidence="5 6">
    <name type="scientific">Roseivivax lentus</name>
    <dbReference type="NCBI Taxonomy" id="633194"/>
    <lineage>
        <taxon>Bacteria</taxon>
        <taxon>Pseudomonadati</taxon>
        <taxon>Pseudomonadota</taxon>
        <taxon>Alphaproteobacteria</taxon>
        <taxon>Rhodobacterales</taxon>
        <taxon>Roseobacteraceae</taxon>
        <taxon>Roseivivax</taxon>
    </lineage>
</organism>
<evidence type="ECO:0000313" key="6">
    <source>
        <dbReference type="Proteomes" id="UP000186684"/>
    </source>
</evidence>
<keyword evidence="3 5" id="KW-0808">Transferase</keyword>
<accession>A0A1N7MQX0</accession>
<dbReference type="Gene3D" id="3.40.50.2000">
    <property type="entry name" value="Glycogen Phosphorylase B"/>
    <property type="match status" value="1"/>
</dbReference>
<dbReference type="Pfam" id="PF00534">
    <property type="entry name" value="Glycos_transf_1"/>
    <property type="match status" value="1"/>
</dbReference>
<comment type="similarity">
    <text evidence="1">Belongs to the glycosyltransferase group 1 family. Glycosyltransferase 4 subfamily.</text>
</comment>
<dbReference type="STRING" id="633194.SAMN05421759_105102"/>
<dbReference type="InterPro" id="IPR001296">
    <property type="entry name" value="Glyco_trans_1"/>
</dbReference>
<sequence>MTEPHLLMIAPAPVIRTDTGVTLDGKFVEGMRLQAALWPGTIRVLLREGARDIPFGARAIDPGREPFELTIRPADAAILPADLDGVDILLCSADDDRNFGLADMAVARGIPLVATLEYTLETRLRIAWLDESRPWPRRAISALRIALRERNRRGLLARAAALQANGYPAYAVCLRHDPEALLYLDNRMRPALFATDAEQAARHARLKAGAPLRLAYSGRLDPMKGVQDLVPVARSLASRNVPFTLDIFGTGSLRDRIAAQIGAAGLGDRVTLHAPLDFETGLVPWLRANADLYLCCHRQSDPSCTYLENMGCGLAVAGYANGMWAALAEASQAGWASPLGDVPALAAQIAACDADRDGLVQASDRARTFAQAHDFETEFRARMHHLAEIARTMPARI</sequence>
<dbReference type="EMBL" id="FTOQ01000005">
    <property type="protein sequence ID" value="SIS88526.1"/>
    <property type="molecule type" value="Genomic_DNA"/>
</dbReference>
<keyword evidence="2" id="KW-0328">Glycosyltransferase</keyword>
<dbReference type="AlphaFoldDB" id="A0A1N7MQX0"/>
<dbReference type="RefSeq" id="WP_076448083.1">
    <property type="nucleotide sequence ID" value="NZ_FTOQ01000005.1"/>
</dbReference>
<dbReference type="PANTHER" id="PTHR12526:SF640">
    <property type="entry name" value="COLANIC ACID BIOSYNTHESIS GLYCOSYLTRANSFERASE WCAL-RELATED"/>
    <property type="match status" value="1"/>
</dbReference>
<evidence type="ECO:0000256" key="3">
    <source>
        <dbReference type="ARBA" id="ARBA00022679"/>
    </source>
</evidence>
<feature type="domain" description="Glycosyl transferase family 1" evidence="4">
    <location>
        <begin position="206"/>
        <end position="357"/>
    </location>
</feature>
<protein>
    <submittedName>
        <fullName evidence="5">Glycosyltransferase involved in cell wall bisynthesis</fullName>
    </submittedName>
</protein>
<gene>
    <name evidence="5" type="ORF">SAMN05421759_105102</name>
</gene>